<dbReference type="Proteomes" id="UP000295304">
    <property type="component" value="Unassembled WGS sequence"/>
</dbReference>
<comment type="cofactor">
    <cofactor evidence="1 8">
        <name>pyridoxal 5'-phosphate</name>
        <dbReference type="ChEBI" id="CHEBI:597326"/>
    </cofactor>
</comment>
<dbReference type="InterPro" id="IPR022657">
    <property type="entry name" value="De-COase2_CS"/>
</dbReference>
<proteinExistence type="inferred from homology"/>
<feature type="modified residue" description="N6-(pyridoxal phosphate)lysine" evidence="8">
    <location>
        <position position="51"/>
    </location>
</feature>
<dbReference type="EC" id="4.1.1.17" evidence="6"/>
<comment type="pathway">
    <text evidence="5">Amine and polyamine biosynthesis; putrescine biosynthesis via L-ornithine pathway; putrescine from L-ornithine: step 1/1.</text>
</comment>
<sequence>MPKEALFPSVRAVVETLKPSYPVYCLRPKEIRRCARLFLDQFPGRVLYATKCNPHPIVLNALYKEGIRHFDTASLTEVALIRESFPDVDAYFMHPVKVRASIQAAHDIYRVDHWVIDHENELRKIVEVCGGGDGQVMLVRLATKAFGAAFELSNKFGASAEAAVDLLRMSAREGFQCGLAFHVGSQCRNPEAFRDAFRIVKGVLEASGVHIHYLDVGGGFPVPYVDDNPPPLEDFVGAIKEGLALLRVRGDCVLMCEPGRSLVASGSSLLTQIQLRKENALYINDGIYHSLSETVAAHIRHPARLIRAIGTPSETMRPYTIFGPTCDSMDVLPYTIDLPEDAREGDWIEFGQAGAYTNATRTNFNGFYPETFVTVDDGPLLPA</sequence>
<dbReference type="InterPro" id="IPR000183">
    <property type="entry name" value="Orn/DAP/Arg_de-COase"/>
</dbReference>
<dbReference type="Gene3D" id="2.40.37.10">
    <property type="entry name" value="Lyase, Ornithine Decarboxylase, Chain A, domain 1"/>
    <property type="match status" value="1"/>
</dbReference>
<evidence type="ECO:0000256" key="3">
    <source>
        <dbReference type="ARBA" id="ARBA00022898"/>
    </source>
</evidence>
<dbReference type="Pfam" id="PF02784">
    <property type="entry name" value="Orn_Arg_deC_N"/>
    <property type="match status" value="1"/>
</dbReference>
<organism evidence="12 13">
    <name type="scientific">Varunaivibrio sulfuroxidans</name>
    <dbReference type="NCBI Taxonomy" id="1773489"/>
    <lineage>
        <taxon>Bacteria</taxon>
        <taxon>Pseudomonadati</taxon>
        <taxon>Pseudomonadota</taxon>
        <taxon>Alphaproteobacteria</taxon>
        <taxon>Rhodospirillales</taxon>
        <taxon>Magnetovibrionaceae</taxon>
        <taxon>Varunaivibrio</taxon>
    </lineage>
</organism>
<comment type="caution">
    <text evidence="12">The sequence shown here is derived from an EMBL/GenBank/DDBJ whole genome shotgun (WGS) entry which is preliminary data.</text>
</comment>
<dbReference type="InterPro" id="IPR002433">
    <property type="entry name" value="Orn_de-COase"/>
</dbReference>
<evidence type="ECO:0000256" key="1">
    <source>
        <dbReference type="ARBA" id="ARBA00001933"/>
    </source>
</evidence>
<dbReference type="RefSeq" id="WP_132939732.1">
    <property type="nucleotide sequence ID" value="NZ_CP119676.1"/>
</dbReference>
<feature type="domain" description="Orn/DAP/Arg decarboxylase 2 N-terminal" evidence="11">
    <location>
        <begin position="30"/>
        <end position="264"/>
    </location>
</feature>
<dbReference type="GO" id="GO:0005737">
    <property type="term" value="C:cytoplasm"/>
    <property type="evidence" value="ECO:0007669"/>
    <property type="project" value="TreeGrafter"/>
</dbReference>
<dbReference type="PANTHER" id="PTHR11482">
    <property type="entry name" value="ARGININE/DIAMINOPIMELATE/ORNITHINE DECARBOXYLASE"/>
    <property type="match status" value="1"/>
</dbReference>
<dbReference type="PRINTS" id="PR01182">
    <property type="entry name" value="ORNDCRBXLASE"/>
</dbReference>
<dbReference type="SUPFAM" id="SSF50621">
    <property type="entry name" value="Alanine racemase C-terminal domain-like"/>
    <property type="match status" value="1"/>
</dbReference>
<dbReference type="InterPro" id="IPR022653">
    <property type="entry name" value="De-COase2_pyr-phos_BS"/>
</dbReference>
<feature type="active site" description="Proton donor" evidence="8">
    <location>
        <position position="326"/>
    </location>
</feature>
<keyword evidence="4" id="KW-0456">Lyase</keyword>
<dbReference type="InterPro" id="IPR022643">
    <property type="entry name" value="De-COase2_C"/>
</dbReference>
<evidence type="ECO:0000256" key="2">
    <source>
        <dbReference type="ARBA" id="ARBA00008872"/>
    </source>
</evidence>
<dbReference type="CDD" id="cd00622">
    <property type="entry name" value="PLPDE_III_ODC"/>
    <property type="match status" value="1"/>
</dbReference>
<dbReference type="SUPFAM" id="SSF51419">
    <property type="entry name" value="PLP-binding barrel"/>
    <property type="match status" value="1"/>
</dbReference>
<accession>A0A4R3J6B4</accession>
<dbReference type="InterPro" id="IPR009006">
    <property type="entry name" value="Ala_racemase/Decarboxylase_C"/>
</dbReference>
<protein>
    <recommendedName>
        <fullName evidence="6">ornithine decarboxylase</fullName>
        <ecNumber evidence="6">4.1.1.17</ecNumber>
    </recommendedName>
</protein>
<dbReference type="PANTHER" id="PTHR11482:SF6">
    <property type="entry name" value="ORNITHINE DECARBOXYLASE 1-RELATED"/>
    <property type="match status" value="1"/>
</dbReference>
<name>A0A4R3J6B4_9PROT</name>
<evidence type="ECO:0000256" key="6">
    <source>
        <dbReference type="ARBA" id="ARBA00034138"/>
    </source>
</evidence>
<dbReference type="AlphaFoldDB" id="A0A4R3J6B4"/>
<dbReference type="PROSITE" id="PS00878">
    <property type="entry name" value="ODR_DC_2_1"/>
    <property type="match status" value="1"/>
</dbReference>
<gene>
    <name evidence="12" type="ORF">EDD55_10967</name>
</gene>
<evidence type="ECO:0000256" key="8">
    <source>
        <dbReference type="PIRSR" id="PIRSR600183-50"/>
    </source>
</evidence>
<dbReference type="InterPro" id="IPR029066">
    <property type="entry name" value="PLP-binding_barrel"/>
</dbReference>
<comment type="catalytic activity">
    <reaction evidence="7">
        <text>L-ornithine + H(+) = putrescine + CO2</text>
        <dbReference type="Rhea" id="RHEA:22964"/>
        <dbReference type="ChEBI" id="CHEBI:15378"/>
        <dbReference type="ChEBI" id="CHEBI:16526"/>
        <dbReference type="ChEBI" id="CHEBI:46911"/>
        <dbReference type="ChEBI" id="CHEBI:326268"/>
        <dbReference type="EC" id="4.1.1.17"/>
    </reaction>
</comment>
<dbReference type="Gene3D" id="3.20.20.10">
    <property type="entry name" value="Alanine racemase"/>
    <property type="match status" value="1"/>
</dbReference>
<keyword evidence="13" id="KW-1185">Reference proteome</keyword>
<dbReference type="PRINTS" id="PR01179">
    <property type="entry name" value="ODADCRBXLASE"/>
</dbReference>
<evidence type="ECO:0000256" key="9">
    <source>
        <dbReference type="RuleBase" id="RU003737"/>
    </source>
</evidence>
<dbReference type="PROSITE" id="PS00879">
    <property type="entry name" value="ODR_DC_2_2"/>
    <property type="match status" value="1"/>
</dbReference>
<dbReference type="Pfam" id="PF00278">
    <property type="entry name" value="Orn_DAP_Arg_deC"/>
    <property type="match status" value="1"/>
</dbReference>
<dbReference type="OrthoDB" id="9802147at2"/>
<dbReference type="InterPro" id="IPR022644">
    <property type="entry name" value="De-COase2_N"/>
</dbReference>
<dbReference type="EMBL" id="SLZW01000009">
    <property type="protein sequence ID" value="TCS60907.1"/>
    <property type="molecule type" value="Genomic_DNA"/>
</dbReference>
<reference evidence="12 13" key="1">
    <citation type="submission" date="2019-03" db="EMBL/GenBank/DDBJ databases">
        <title>Genomic Encyclopedia of Type Strains, Phase IV (KMG-IV): sequencing the most valuable type-strain genomes for metagenomic binning, comparative biology and taxonomic classification.</title>
        <authorList>
            <person name="Goeker M."/>
        </authorList>
    </citation>
    <scope>NUCLEOTIDE SEQUENCE [LARGE SCALE GENOMIC DNA]</scope>
    <source>
        <strain evidence="12 13">DSM 101688</strain>
    </source>
</reference>
<evidence type="ECO:0000259" key="10">
    <source>
        <dbReference type="Pfam" id="PF00278"/>
    </source>
</evidence>
<feature type="domain" description="Orn/DAP/Arg decarboxylase 2 C-terminal" evidence="10">
    <location>
        <begin position="267"/>
        <end position="354"/>
    </location>
</feature>
<evidence type="ECO:0000256" key="4">
    <source>
        <dbReference type="ARBA" id="ARBA00023239"/>
    </source>
</evidence>
<evidence type="ECO:0000313" key="12">
    <source>
        <dbReference type="EMBL" id="TCS60907.1"/>
    </source>
</evidence>
<keyword evidence="3 8" id="KW-0663">Pyridoxal phosphate</keyword>
<dbReference type="GO" id="GO:0004586">
    <property type="term" value="F:ornithine decarboxylase activity"/>
    <property type="evidence" value="ECO:0007669"/>
    <property type="project" value="UniProtKB-EC"/>
</dbReference>
<evidence type="ECO:0000259" key="11">
    <source>
        <dbReference type="Pfam" id="PF02784"/>
    </source>
</evidence>
<dbReference type="GO" id="GO:0033387">
    <property type="term" value="P:putrescine biosynthetic process from arginine, via ornithine"/>
    <property type="evidence" value="ECO:0007669"/>
    <property type="project" value="TreeGrafter"/>
</dbReference>
<evidence type="ECO:0000313" key="13">
    <source>
        <dbReference type="Proteomes" id="UP000295304"/>
    </source>
</evidence>
<evidence type="ECO:0000256" key="5">
    <source>
        <dbReference type="ARBA" id="ARBA00034115"/>
    </source>
</evidence>
<comment type="similarity">
    <text evidence="2 9">Belongs to the Orn/Lys/Arg decarboxylase class-II family.</text>
</comment>
<evidence type="ECO:0000256" key="7">
    <source>
        <dbReference type="ARBA" id="ARBA00049127"/>
    </source>
</evidence>